<dbReference type="OrthoDB" id="3735901at2"/>
<sequence length="173" mass="19234">MPLREQQGALTLERKGMATISGAWVPYGQYDTICLEQSLADEVAARFPVDLRPVEWRGFSPGSAQQIVIPTVGTQWFDADELRIAAIARHGSAGARCPGCNRWRWMPVAVALLPPFRIEPPLGDVDIAASPERFGDGWNNFREVLVRRELAELLAEASPRDFDFAEVKMASPR</sequence>
<protein>
    <submittedName>
        <fullName evidence="1">Uncharacterized protein</fullName>
    </submittedName>
</protein>
<evidence type="ECO:0000313" key="2">
    <source>
        <dbReference type="Proteomes" id="UP000298218"/>
    </source>
</evidence>
<dbReference type="Proteomes" id="UP000298218">
    <property type="component" value="Unassembled WGS sequence"/>
</dbReference>
<name>A0A4Y8KTC7_9MICO</name>
<organism evidence="1 2">
    <name type="scientific">Cryobacterium psychrophilum</name>
    <dbReference type="NCBI Taxonomy" id="41988"/>
    <lineage>
        <taxon>Bacteria</taxon>
        <taxon>Bacillati</taxon>
        <taxon>Actinomycetota</taxon>
        <taxon>Actinomycetes</taxon>
        <taxon>Micrococcales</taxon>
        <taxon>Microbacteriaceae</taxon>
        <taxon>Cryobacterium</taxon>
    </lineage>
</organism>
<proteinExistence type="predicted"/>
<accession>A0A4Y8KTC7</accession>
<comment type="caution">
    <text evidence="1">The sequence shown here is derived from an EMBL/GenBank/DDBJ whole genome shotgun (WGS) entry which is preliminary data.</text>
</comment>
<dbReference type="RefSeq" id="WP_134171817.1">
    <property type="nucleotide sequence ID" value="NZ_SODI01000001.1"/>
</dbReference>
<gene>
    <name evidence="1" type="ORF">E3T53_00745</name>
</gene>
<evidence type="ECO:0000313" key="1">
    <source>
        <dbReference type="EMBL" id="TFD82432.1"/>
    </source>
</evidence>
<keyword evidence="2" id="KW-1185">Reference proteome</keyword>
<dbReference type="AlphaFoldDB" id="A0A4Y8KTC7"/>
<reference evidence="1 2" key="1">
    <citation type="submission" date="2019-03" db="EMBL/GenBank/DDBJ databases">
        <title>Genomics of glacier-inhabiting Cryobacterium strains.</title>
        <authorList>
            <person name="Liu Q."/>
            <person name="Xin Y.-H."/>
        </authorList>
    </citation>
    <scope>NUCLEOTIDE SEQUENCE [LARGE SCALE GENOMIC DNA]</scope>
    <source>
        <strain evidence="1 2">CGMCC 1.4292</strain>
    </source>
</reference>
<dbReference type="EMBL" id="SOHQ01000001">
    <property type="protein sequence ID" value="TFD82432.1"/>
    <property type="molecule type" value="Genomic_DNA"/>
</dbReference>